<dbReference type="SUPFAM" id="SSF81383">
    <property type="entry name" value="F-box domain"/>
    <property type="match status" value="1"/>
</dbReference>
<accession>A0A8H5MDJ1</accession>
<dbReference type="Proteomes" id="UP000518752">
    <property type="component" value="Unassembled WGS sequence"/>
</dbReference>
<keyword evidence="2" id="KW-1185">Reference proteome</keyword>
<organism evidence="1 2">
    <name type="scientific">Collybiopsis confluens</name>
    <dbReference type="NCBI Taxonomy" id="2823264"/>
    <lineage>
        <taxon>Eukaryota</taxon>
        <taxon>Fungi</taxon>
        <taxon>Dikarya</taxon>
        <taxon>Basidiomycota</taxon>
        <taxon>Agaricomycotina</taxon>
        <taxon>Agaricomycetes</taxon>
        <taxon>Agaricomycetidae</taxon>
        <taxon>Agaricales</taxon>
        <taxon>Marasmiineae</taxon>
        <taxon>Omphalotaceae</taxon>
        <taxon>Collybiopsis</taxon>
    </lineage>
</organism>
<proteinExistence type="predicted"/>
<dbReference type="InterPro" id="IPR036047">
    <property type="entry name" value="F-box-like_dom_sf"/>
</dbReference>
<name>A0A8H5MDJ1_9AGAR</name>
<protein>
    <recommendedName>
        <fullName evidence="3">F-box domain-containing protein</fullName>
    </recommendedName>
</protein>
<dbReference type="OrthoDB" id="2997904at2759"/>
<evidence type="ECO:0000313" key="2">
    <source>
        <dbReference type="Proteomes" id="UP000518752"/>
    </source>
</evidence>
<dbReference type="AlphaFoldDB" id="A0A8H5MDJ1"/>
<dbReference type="EMBL" id="JAACJN010000015">
    <property type="protein sequence ID" value="KAF5390485.1"/>
    <property type="molecule type" value="Genomic_DNA"/>
</dbReference>
<reference evidence="1 2" key="1">
    <citation type="journal article" date="2020" name="ISME J.">
        <title>Uncovering the hidden diversity of litter-decomposition mechanisms in mushroom-forming fungi.</title>
        <authorList>
            <person name="Floudas D."/>
            <person name="Bentzer J."/>
            <person name="Ahren D."/>
            <person name="Johansson T."/>
            <person name="Persson P."/>
            <person name="Tunlid A."/>
        </authorList>
    </citation>
    <scope>NUCLEOTIDE SEQUENCE [LARGE SCALE GENOMIC DNA]</scope>
    <source>
        <strain evidence="1 2">CBS 406.79</strain>
    </source>
</reference>
<comment type="caution">
    <text evidence="1">The sequence shown here is derived from an EMBL/GenBank/DDBJ whole genome shotgun (WGS) entry which is preliminary data.</text>
</comment>
<evidence type="ECO:0008006" key="3">
    <source>
        <dbReference type="Google" id="ProtNLM"/>
    </source>
</evidence>
<evidence type="ECO:0000313" key="1">
    <source>
        <dbReference type="EMBL" id="KAF5390485.1"/>
    </source>
</evidence>
<sequence length="491" mass="56265">MANIQLALPVEIWSKILDYLPPDQCRQLRLANRFFLHLTGRQIYKRLFVTGYDQPTKHLLKAINSLCLGHHVQSLRIQPWIVAPLVQSQPRRRRERVSSAFQQVYTFFDSAYPTRKAQALQNERLNKQIQIVTETIRKLPHVREYTVDWDVDRPYHSQLFTAVLTLLNVTPFSQTLTTLSLTVPVDRLVCLAPVHLPALEELSVCFVTQGLSQRYIDDCLDSFIFFLDNLYKTLRSLSICSTHRSPHLNLSKFFHNLSSAFFPRLHSFALRIPYDGSHLPRDTNGIENLRAFISKHGRIIHHLKLSAFPRPSIRTSPSDPMGKYWIQGTLSGLGFAESLTALTSLELSIRPLRSDLDPFLTFLSSVNHRLDSLALLDDPLTPEEVVRVLDTLSLHSASYLRHLSIRLQYLSPCTLDRLASRLACLKSLRLTFGDIKSSHCDEKNDLWLSRLGRELVSLFRFLIIAIPDSTYPPLPKILPSLPRPSHTMADH</sequence>
<gene>
    <name evidence="1" type="ORF">D9757_005185</name>
</gene>